<proteinExistence type="predicted"/>
<gene>
    <name evidence="1" type="ORF">ANN_18282</name>
</gene>
<evidence type="ECO:0000313" key="1">
    <source>
        <dbReference type="EMBL" id="KAJ4435666.1"/>
    </source>
</evidence>
<sequence>MGESRNAYRLFVWRPEENRWEDNIKMDLREFGCDAKDYINIAQDRDRWRAYVRAAMNLRVLLKPFVSDNAGEMSPGSSTESCPAFAHHGLRENPGKNLNQVTCPDLESNPGHLVSQPDALTVTPQGHGKFGEYLARFKLQTEGKCKCDEETQTVRHILFECPLFRRQRHKLKSNLDFRGYKFSSPLQSPFYDEVSFKDFLIRQRHPMQFDGVKLDSQFLLRYEHKQTQVRWKGAQGSRMWHDNEGTLLSSPKRLMLIV</sequence>
<organism evidence="1 2">
    <name type="scientific">Periplaneta americana</name>
    <name type="common">American cockroach</name>
    <name type="synonym">Blatta americana</name>
    <dbReference type="NCBI Taxonomy" id="6978"/>
    <lineage>
        <taxon>Eukaryota</taxon>
        <taxon>Metazoa</taxon>
        <taxon>Ecdysozoa</taxon>
        <taxon>Arthropoda</taxon>
        <taxon>Hexapoda</taxon>
        <taxon>Insecta</taxon>
        <taxon>Pterygota</taxon>
        <taxon>Neoptera</taxon>
        <taxon>Polyneoptera</taxon>
        <taxon>Dictyoptera</taxon>
        <taxon>Blattodea</taxon>
        <taxon>Blattoidea</taxon>
        <taxon>Blattidae</taxon>
        <taxon>Blattinae</taxon>
        <taxon>Periplaneta</taxon>
    </lineage>
</organism>
<reference evidence="1 2" key="1">
    <citation type="journal article" date="2022" name="Allergy">
        <title>Genome assembly and annotation of Periplaneta americana reveal a comprehensive cockroach allergen profile.</title>
        <authorList>
            <person name="Wang L."/>
            <person name="Xiong Q."/>
            <person name="Saelim N."/>
            <person name="Wang L."/>
            <person name="Nong W."/>
            <person name="Wan A.T."/>
            <person name="Shi M."/>
            <person name="Liu X."/>
            <person name="Cao Q."/>
            <person name="Hui J.H.L."/>
            <person name="Sookrung N."/>
            <person name="Leung T.F."/>
            <person name="Tungtrongchitr A."/>
            <person name="Tsui S.K.W."/>
        </authorList>
    </citation>
    <scope>NUCLEOTIDE SEQUENCE [LARGE SCALE GENOMIC DNA]</scope>
    <source>
        <strain evidence="1">PWHHKU_190912</strain>
    </source>
</reference>
<dbReference type="EMBL" id="JAJSOF020000023">
    <property type="protein sequence ID" value="KAJ4435666.1"/>
    <property type="molecule type" value="Genomic_DNA"/>
</dbReference>
<evidence type="ECO:0000313" key="2">
    <source>
        <dbReference type="Proteomes" id="UP001148838"/>
    </source>
</evidence>
<dbReference type="Proteomes" id="UP001148838">
    <property type="component" value="Unassembled WGS sequence"/>
</dbReference>
<comment type="caution">
    <text evidence="1">The sequence shown here is derived from an EMBL/GenBank/DDBJ whole genome shotgun (WGS) entry which is preliminary data.</text>
</comment>
<accession>A0ABQ8SPJ7</accession>
<keyword evidence="2" id="KW-1185">Reference proteome</keyword>
<protein>
    <submittedName>
        <fullName evidence="1">Uncharacterized protein</fullName>
    </submittedName>
</protein>
<name>A0ABQ8SPJ7_PERAM</name>